<organism evidence="2 3">
    <name type="scientific">Apatococcus fuscideae</name>
    <dbReference type="NCBI Taxonomy" id="2026836"/>
    <lineage>
        <taxon>Eukaryota</taxon>
        <taxon>Viridiplantae</taxon>
        <taxon>Chlorophyta</taxon>
        <taxon>core chlorophytes</taxon>
        <taxon>Trebouxiophyceae</taxon>
        <taxon>Chlorellales</taxon>
        <taxon>Chlorellaceae</taxon>
        <taxon>Apatococcus</taxon>
    </lineage>
</organism>
<dbReference type="Proteomes" id="UP001485043">
    <property type="component" value="Unassembled WGS sequence"/>
</dbReference>
<protein>
    <submittedName>
        <fullName evidence="2">Uncharacterized protein</fullName>
    </submittedName>
</protein>
<proteinExistence type="predicted"/>
<evidence type="ECO:0000256" key="1">
    <source>
        <dbReference type="SAM" id="SignalP"/>
    </source>
</evidence>
<sequence>MSRLALCAFCAVLCCSLASAQNLKKTPLYPDSAGGLSTATPLGSILPRQSFQLTPNAPTASCTAPGLGDECQELGHQYSAFTAIYNDSPNQVSICICQGAAFDAPGLAKSFALVPLFLRQNVKSVAAVPIASGSSKNGAYTAGGHIVVFADVGDDVFVHESTHAQDGNVGFSGSAAYHQAVTADTCVPDDYANTNFVECYAQDMVVFLYKLWTGSTPAPGTGCMAKQLATLQNSQAPLVQQYQTAVQKLPACSFNCLFTAGSMDSLATVAKNVACPKEMKGDAFVRELQVLNPRITDPNTLIGGTAVCFPQDCCS</sequence>
<evidence type="ECO:0000313" key="2">
    <source>
        <dbReference type="EMBL" id="KAK9865918.1"/>
    </source>
</evidence>
<accession>A0AAW1TAS4</accession>
<keyword evidence="3" id="KW-1185">Reference proteome</keyword>
<gene>
    <name evidence="2" type="ORF">WJX84_012104</name>
</gene>
<keyword evidence="1" id="KW-0732">Signal</keyword>
<evidence type="ECO:0000313" key="3">
    <source>
        <dbReference type="Proteomes" id="UP001485043"/>
    </source>
</evidence>
<feature type="chain" id="PRO_5043418872" evidence="1">
    <location>
        <begin position="21"/>
        <end position="315"/>
    </location>
</feature>
<comment type="caution">
    <text evidence="2">The sequence shown here is derived from an EMBL/GenBank/DDBJ whole genome shotgun (WGS) entry which is preliminary data.</text>
</comment>
<dbReference type="EMBL" id="JALJOV010000206">
    <property type="protein sequence ID" value="KAK9865918.1"/>
    <property type="molecule type" value="Genomic_DNA"/>
</dbReference>
<dbReference type="AlphaFoldDB" id="A0AAW1TAS4"/>
<feature type="signal peptide" evidence="1">
    <location>
        <begin position="1"/>
        <end position="20"/>
    </location>
</feature>
<name>A0AAW1TAS4_9CHLO</name>
<reference evidence="2 3" key="1">
    <citation type="journal article" date="2024" name="Nat. Commun.">
        <title>Phylogenomics reveals the evolutionary origins of lichenization in chlorophyte algae.</title>
        <authorList>
            <person name="Puginier C."/>
            <person name="Libourel C."/>
            <person name="Otte J."/>
            <person name="Skaloud P."/>
            <person name="Haon M."/>
            <person name="Grisel S."/>
            <person name="Petersen M."/>
            <person name="Berrin J.G."/>
            <person name="Delaux P.M."/>
            <person name="Dal Grande F."/>
            <person name="Keller J."/>
        </authorList>
    </citation>
    <scope>NUCLEOTIDE SEQUENCE [LARGE SCALE GENOMIC DNA]</scope>
    <source>
        <strain evidence="2 3">SAG 2523</strain>
    </source>
</reference>